<protein>
    <recommendedName>
        <fullName evidence="2">Aminoglycoside-2''-adenylyltransferase</fullName>
    </recommendedName>
</protein>
<proteinExistence type="predicted"/>
<dbReference type="Pfam" id="PF10706">
    <property type="entry name" value="Aminoglyc_resit"/>
    <property type="match status" value="1"/>
</dbReference>
<organism evidence="1">
    <name type="scientific">Planococcus citreus</name>
    <dbReference type="NCBI Taxonomy" id="1373"/>
    <lineage>
        <taxon>Bacteria</taxon>
        <taxon>Bacillati</taxon>
        <taxon>Bacillota</taxon>
        <taxon>Bacilli</taxon>
        <taxon>Bacillales</taxon>
        <taxon>Caryophanaceae</taxon>
        <taxon>Planococcus</taxon>
    </lineage>
</organism>
<dbReference type="AlphaFoldDB" id="K7XW24"/>
<dbReference type="Gene3D" id="3.30.460.40">
    <property type="match status" value="1"/>
</dbReference>
<dbReference type="InterPro" id="IPR019646">
    <property type="entry name" value="Aminoglyc_AdlTrfase"/>
</dbReference>
<dbReference type="EMBL" id="JX847602">
    <property type="protein sequence ID" value="AFX82596.1"/>
    <property type="molecule type" value="Genomic_DNA"/>
</dbReference>
<sequence length="174" mass="20287">MADAQTQSQLEVLSEICLLTEQLEMEFWLRGGWAIDFLLGKITRPHDDFDLITWIQNRDGLEKELSKAGYERLPVKSHFENRQSDFRKNEVDVTVGYVTRSIEGNLILNGLPEWVWQPDSLLPNRYTLCGLSVKVLSPQQLLEEKEVYEQIGRTPRTKDIESKKLLRQLIRNTK</sequence>
<reference evidence="1" key="1">
    <citation type="submission" date="2012-09" db="EMBL/GenBank/DDBJ databases">
        <authorList>
            <person name="Chao W."/>
        </authorList>
    </citation>
    <scope>NUCLEOTIDE SEQUENCE</scope>
    <source>
        <strain evidence="1">A2-4</strain>
        <plasmid evidence="1">pNM8</plasmid>
    </source>
</reference>
<keyword evidence="1" id="KW-0614">Plasmid</keyword>
<evidence type="ECO:0000313" key="1">
    <source>
        <dbReference type="EMBL" id="AFX82596.1"/>
    </source>
</evidence>
<dbReference type="InterPro" id="IPR043519">
    <property type="entry name" value="NT_sf"/>
</dbReference>
<dbReference type="SUPFAM" id="SSF81301">
    <property type="entry name" value="Nucleotidyltransferase"/>
    <property type="match status" value="1"/>
</dbReference>
<evidence type="ECO:0008006" key="2">
    <source>
        <dbReference type="Google" id="ProtNLM"/>
    </source>
</evidence>
<name>K7XW24_9BACL</name>
<geneLocation type="plasmid" evidence="1">
    <name>pNM8</name>
</geneLocation>
<accession>K7XW24</accession>
<dbReference type="RefSeq" id="WP_015085261.1">
    <property type="nucleotide sequence ID" value="NC_019557.1"/>
</dbReference>